<feature type="transmembrane region" description="Helical" evidence="2">
    <location>
        <begin position="119"/>
        <end position="142"/>
    </location>
</feature>
<gene>
    <name evidence="3" type="ORF">LX32DRAFT_631152</name>
</gene>
<feature type="compositionally biased region" description="Polar residues" evidence="1">
    <location>
        <begin position="31"/>
        <end position="44"/>
    </location>
</feature>
<dbReference type="EMBL" id="MU843084">
    <property type="protein sequence ID" value="KAK2021733.1"/>
    <property type="molecule type" value="Genomic_DNA"/>
</dbReference>
<keyword evidence="2" id="KW-0472">Membrane</keyword>
<feature type="non-terminal residue" evidence="3">
    <location>
        <position position="1"/>
    </location>
</feature>
<keyword evidence="2" id="KW-1133">Transmembrane helix</keyword>
<name>A0AAD9LXF3_9PEZI</name>
<evidence type="ECO:0000313" key="4">
    <source>
        <dbReference type="Proteomes" id="UP001232148"/>
    </source>
</evidence>
<evidence type="ECO:0000256" key="1">
    <source>
        <dbReference type="SAM" id="MobiDB-lite"/>
    </source>
</evidence>
<keyword evidence="2" id="KW-0812">Transmembrane</keyword>
<evidence type="ECO:0000256" key="2">
    <source>
        <dbReference type="SAM" id="Phobius"/>
    </source>
</evidence>
<feature type="non-terminal residue" evidence="3">
    <location>
        <position position="213"/>
    </location>
</feature>
<proteinExistence type="predicted"/>
<keyword evidence="4" id="KW-1185">Reference proteome</keyword>
<feature type="transmembrane region" description="Helical" evidence="2">
    <location>
        <begin position="148"/>
        <end position="167"/>
    </location>
</feature>
<feature type="region of interest" description="Disordered" evidence="1">
    <location>
        <begin position="19"/>
        <end position="93"/>
    </location>
</feature>
<protein>
    <submittedName>
        <fullName evidence="3">Uncharacterized protein</fullName>
    </submittedName>
</protein>
<dbReference type="Proteomes" id="UP001232148">
    <property type="component" value="Unassembled WGS sequence"/>
</dbReference>
<evidence type="ECO:0000313" key="3">
    <source>
        <dbReference type="EMBL" id="KAK2021733.1"/>
    </source>
</evidence>
<accession>A0AAD9LXF3</accession>
<comment type="caution">
    <text evidence="3">The sequence shown here is derived from an EMBL/GenBank/DDBJ whole genome shotgun (WGS) entry which is preliminary data.</text>
</comment>
<reference evidence="3" key="1">
    <citation type="submission" date="2021-06" db="EMBL/GenBank/DDBJ databases">
        <title>Comparative genomics, transcriptomics and evolutionary studies reveal genomic signatures of adaptation to plant cell wall in hemibiotrophic fungi.</title>
        <authorList>
            <consortium name="DOE Joint Genome Institute"/>
            <person name="Baroncelli R."/>
            <person name="Diaz J.F."/>
            <person name="Benocci T."/>
            <person name="Peng M."/>
            <person name="Battaglia E."/>
            <person name="Haridas S."/>
            <person name="Andreopoulos W."/>
            <person name="Labutti K."/>
            <person name="Pangilinan J."/>
            <person name="Floch G.L."/>
            <person name="Makela M.R."/>
            <person name="Henrissat B."/>
            <person name="Grigoriev I.V."/>
            <person name="Crouch J.A."/>
            <person name="De Vries R.P."/>
            <person name="Sukno S.A."/>
            <person name="Thon M.R."/>
        </authorList>
    </citation>
    <scope>NUCLEOTIDE SEQUENCE</scope>
    <source>
        <strain evidence="3">MAFF235873</strain>
    </source>
</reference>
<organism evidence="3 4">
    <name type="scientific">Colletotrichum zoysiae</name>
    <dbReference type="NCBI Taxonomy" id="1216348"/>
    <lineage>
        <taxon>Eukaryota</taxon>
        <taxon>Fungi</taxon>
        <taxon>Dikarya</taxon>
        <taxon>Ascomycota</taxon>
        <taxon>Pezizomycotina</taxon>
        <taxon>Sordariomycetes</taxon>
        <taxon>Hypocreomycetidae</taxon>
        <taxon>Glomerellales</taxon>
        <taxon>Glomerellaceae</taxon>
        <taxon>Colletotrichum</taxon>
        <taxon>Colletotrichum graminicola species complex</taxon>
    </lineage>
</organism>
<sequence>RPLLVLSPRRRIFSLNTTTTTAAERPRVTRQLHSLQSPPRQLPNSRGKFHEPQQVNYSVSVPSPAFGPIRESTGQKGAKQRPKRKDANLRPGTRAITKASRYHPFALTLARFDAQVESFLALLFLLWFLAFVCFLHLLLVSLASPSPLIIIIIIIITLDLGPIRVPFPPSHATRPRPLYCWKLSHGFCADASRLYDRQWTSQDTTRLLFSSFT</sequence>
<dbReference type="AlphaFoldDB" id="A0AAD9LXF3"/>